<proteinExistence type="predicted"/>
<accession>A0ACD3ATJ3</accession>
<feature type="non-terminal residue" evidence="1">
    <location>
        <position position="112"/>
    </location>
</feature>
<name>A0ACD3ATJ3_9AGAR</name>
<organism evidence="1 2">
    <name type="scientific">Pluteus cervinus</name>
    <dbReference type="NCBI Taxonomy" id="181527"/>
    <lineage>
        <taxon>Eukaryota</taxon>
        <taxon>Fungi</taxon>
        <taxon>Dikarya</taxon>
        <taxon>Basidiomycota</taxon>
        <taxon>Agaricomycotina</taxon>
        <taxon>Agaricomycetes</taxon>
        <taxon>Agaricomycetidae</taxon>
        <taxon>Agaricales</taxon>
        <taxon>Pluteineae</taxon>
        <taxon>Pluteaceae</taxon>
        <taxon>Pluteus</taxon>
    </lineage>
</organism>
<protein>
    <submittedName>
        <fullName evidence="1">Uncharacterized protein</fullName>
    </submittedName>
</protein>
<dbReference type="Proteomes" id="UP000308600">
    <property type="component" value="Unassembled WGS sequence"/>
</dbReference>
<reference evidence="1 2" key="1">
    <citation type="journal article" date="2019" name="Nat. Ecol. Evol.">
        <title>Megaphylogeny resolves global patterns of mushroom evolution.</title>
        <authorList>
            <person name="Varga T."/>
            <person name="Krizsan K."/>
            <person name="Foldi C."/>
            <person name="Dima B."/>
            <person name="Sanchez-Garcia M."/>
            <person name="Sanchez-Ramirez S."/>
            <person name="Szollosi G.J."/>
            <person name="Szarkandi J.G."/>
            <person name="Papp V."/>
            <person name="Albert L."/>
            <person name="Andreopoulos W."/>
            <person name="Angelini C."/>
            <person name="Antonin V."/>
            <person name="Barry K.W."/>
            <person name="Bougher N.L."/>
            <person name="Buchanan P."/>
            <person name="Buyck B."/>
            <person name="Bense V."/>
            <person name="Catcheside P."/>
            <person name="Chovatia M."/>
            <person name="Cooper J."/>
            <person name="Damon W."/>
            <person name="Desjardin D."/>
            <person name="Finy P."/>
            <person name="Geml J."/>
            <person name="Haridas S."/>
            <person name="Hughes K."/>
            <person name="Justo A."/>
            <person name="Karasinski D."/>
            <person name="Kautmanova I."/>
            <person name="Kiss B."/>
            <person name="Kocsube S."/>
            <person name="Kotiranta H."/>
            <person name="LaButti K.M."/>
            <person name="Lechner B.E."/>
            <person name="Liimatainen K."/>
            <person name="Lipzen A."/>
            <person name="Lukacs Z."/>
            <person name="Mihaltcheva S."/>
            <person name="Morgado L.N."/>
            <person name="Niskanen T."/>
            <person name="Noordeloos M.E."/>
            <person name="Ohm R.A."/>
            <person name="Ortiz-Santana B."/>
            <person name="Ovrebo C."/>
            <person name="Racz N."/>
            <person name="Riley R."/>
            <person name="Savchenko A."/>
            <person name="Shiryaev A."/>
            <person name="Soop K."/>
            <person name="Spirin V."/>
            <person name="Szebenyi C."/>
            <person name="Tomsovsky M."/>
            <person name="Tulloss R.E."/>
            <person name="Uehling J."/>
            <person name="Grigoriev I.V."/>
            <person name="Vagvolgyi C."/>
            <person name="Papp T."/>
            <person name="Martin F.M."/>
            <person name="Miettinen O."/>
            <person name="Hibbett D.S."/>
            <person name="Nagy L.G."/>
        </authorList>
    </citation>
    <scope>NUCLEOTIDE SEQUENCE [LARGE SCALE GENOMIC DNA]</scope>
    <source>
        <strain evidence="1 2">NL-1719</strain>
    </source>
</reference>
<dbReference type="EMBL" id="ML208349">
    <property type="protein sequence ID" value="TFK68569.1"/>
    <property type="molecule type" value="Genomic_DNA"/>
</dbReference>
<keyword evidence="2" id="KW-1185">Reference proteome</keyword>
<sequence>MTLPPGPVYLIHNIYRLVGPPVVVYAALHYLANYVDSIPRWAAPISAVLILPVLLFAPIVWADIKNERLRRALGADPVPFVRGGGFLGRHLTKMFIEQFKALYPSNFYGHLP</sequence>
<gene>
    <name evidence="1" type="ORF">BDN72DRAFT_675977</name>
</gene>
<evidence type="ECO:0000313" key="1">
    <source>
        <dbReference type="EMBL" id="TFK68569.1"/>
    </source>
</evidence>
<evidence type="ECO:0000313" key="2">
    <source>
        <dbReference type="Proteomes" id="UP000308600"/>
    </source>
</evidence>